<evidence type="ECO:0000313" key="2">
    <source>
        <dbReference type="EMBL" id="CAE7307146.1"/>
    </source>
</evidence>
<protein>
    <submittedName>
        <fullName evidence="2">Uncharacterized protein</fullName>
    </submittedName>
</protein>
<dbReference type="Gene3D" id="3.40.50.1820">
    <property type="entry name" value="alpha/beta hydrolase"/>
    <property type="match status" value="1"/>
</dbReference>
<dbReference type="SUPFAM" id="SSF53474">
    <property type="entry name" value="alpha/beta-Hydrolases"/>
    <property type="match status" value="1"/>
</dbReference>
<keyword evidence="3" id="KW-1185">Reference proteome</keyword>
<evidence type="ECO:0000313" key="3">
    <source>
        <dbReference type="Proteomes" id="UP000604046"/>
    </source>
</evidence>
<feature type="compositionally biased region" description="Polar residues" evidence="1">
    <location>
        <begin position="25"/>
        <end position="36"/>
    </location>
</feature>
<proteinExistence type="predicted"/>
<accession>A0A812NTU0</accession>
<name>A0A812NTU0_9DINO</name>
<feature type="region of interest" description="Disordered" evidence="1">
    <location>
        <begin position="17"/>
        <end position="39"/>
    </location>
</feature>
<evidence type="ECO:0000256" key="1">
    <source>
        <dbReference type="SAM" id="MobiDB-lite"/>
    </source>
</evidence>
<dbReference type="OrthoDB" id="422496at2759"/>
<reference evidence="2" key="1">
    <citation type="submission" date="2021-02" db="EMBL/GenBank/DDBJ databases">
        <authorList>
            <person name="Dougan E. K."/>
            <person name="Rhodes N."/>
            <person name="Thang M."/>
            <person name="Chan C."/>
        </authorList>
    </citation>
    <scope>NUCLEOTIDE SEQUENCE</scope>
</reference>
<sequence length="268" mass="29515">MRFPELLRDPGVPSLRHSKLPVCPKNQTGGVSSQISLPGVRRPSPTAPYILILAGAARVVDKATNLVKAVAASYLGMEPVEELLMFGQMPSVLFCRAVLQLPTWQAAWDTSTQVLDLLLVGHSHGGLMAHDVAQRLESTGFAVRGVMALDTLHVPRWTGDAEMEPKALLKNRAPDHWQLLSLEVNMMAMRTAVLPVKRNFMDKAEAFACGAVFLPKHLNDTDHFGIEADCAWDLADVTKTFTEDKEAAARPRFMNLSSDEDRLYTLEA</sequence>
<dbReference type="Proteomes" id="UP000604046">
    <property type="component" value="Unassembled WGS sequence"/>
</dbReference>
<dbReference type="AlphaFoldDB" id="A0A812NTU0"/>
<comment type="caution">
    <text evidence="2">The sequence shown here is derived from an EMBL/GenBank/DDBJ whole genome shotgun (WGS) entry which is preliminary data.</text>
</comment>
<organism evidence="2 3">
    <name type="scientific">Symbiodinium natans</name>
    <dbReference type="NCBI Taxonomy" id="878477"/>
    <lineage>
        <taxon>Eukaryota</taxon>
        <taxon>Sar</taxon>
        <taxon>Alveolata</taxon>
        <taxon>Dinophyceae</taxon>
        <taxon>Suessiales</taxon>
        <taxon>Symbiodiniaceae</taxon>
        <taxon>Symbiodinium</taxon>
    </lineage>
</organism>
<dbReference type="EMBL" id="CAJNDS010002075">
    <property type="protein sequence ID" value="CAE7307146.1"/>
    <property type="molecule type" value="Genomic_DNA"/>
</dbReference>
<dbReference type="InterPro" id="IPR029058">
    <property type="entry name" value="AB_hydrolase_fold"/>
</dbReference>
<gene>
    <name evidence="2" type="ORF">SNAT2548_LOCUS16137</name>
</gene>